<dbReference type="GO" id="GO:0008202">
    <property type="term" value="P:steroid metabolic process"/>
    <property type="evidence" value="ECO:0007669"/>
    <property type="project" value="UniProtKB-ARBA"/>
</dbReference>
<dbReference type="SUPFAM" id="SSF51905">
    <property type="entry name" value="FAD/NAD(P)-binding domain"/>
    <property type="match status" value="1"/>
</dbReference>
<gene>
    <name evidence="6" type="ORF">HNQ99_000002</name>
</gene>
<evidence type="ECO:0000256" key="4">
    <source>
        <dbReference type="ARBA" id="ARBA00023002"/>
    </source>
</evidence>
<keyword evidence="3" id="KW-0274">FAD</keyword>
<dbReference type="InterPro" id="IPR050315">
    <property type="entry name" value="FAD-oxidoreductase_2"/>
</dbReference>
<dbReference type="InterPro" id="IPR027477">
    <property type="entry name" value="Succ_DH/fumarate_Rdtase_cat_sf"/>
</dbReference>
<dbReference type="Gene3D" id="3.90.700.10">
    <property type="entry name" value="Succinate dehydrogenase/fumarate reductase flavoprotein, catalytic domain"/>
    <property type="match status" value="1"/>
</dbReference>
<dbReference type="Proteomes" id="UP000575068">
    <property type="component" value="Unassembled WGS sequence"/>
</dbReference>
<evidence type="ECO:0000256" key="2">
    <source>
        <dbReference type="ARBA" id="ARBA00022630"/>
    </source>
</evidence>
<reference evidence="6 7" key="1">
    <citation type="submission" date="2020-08" db="EMBL/GenBank/DDBJ databases">
        <title>Genomic Encyclopedia of Type Strains, Phase IV (KMG-IV): sequencing the most valuable type-strain genomes for metagenomic binning, comparative biology and taxonomic classification.</title>
        <authorList>
            <person name="Goeker M."/>
        </authorList>
    </citation>
    <scope>NUCLEOTIDE SEQUENCE [LARGE SCALE GENOMIC DNA]</scope>
    <source>
        <strain evidence="6 7">DSM 7465</strain>
    </source>
</reference>
<dbReference type="GO" id="GO:0016491">
    <property type="term" value="F:oxidoreductase activity"/>
    <property type="evidence" value="ECO:0007669"/>
    <property type="project" value="UniProtKB-KW"/>
</dbReference>
<dbReference type="SUPFAM" id="SSF56425">
    <property type="entry name" value="Succinate dehydrogenase/fumarate reductase flavoprotein, catalytic domain"/>
    <property type="match status" value="1"/>
</dbReference>
<evidence type="ECO:0000256" key="3">
    <source>
        <dbReference type="ARBA" id="ARBA00022827"/>
    </source>
</evidence>
<dbReference type="PRINTS" id="PR00411">
    <property type="entry name" value="PNDRDTASEI"/>
</dbReference>
<comment type="caution">
    <text evidence="6">The sequence shown here is derived from an EMBL/GenBank/DDBJ whole genome shotgun (WGS) entry which is preliminary data.</text>
</comment>
<dbReference type="EMBL" id="JACHOV010000001">
    <property type="protein sequence ID" value="MBB4639722.1"/>
    <property type="molecule type" value="Genomic_DNA"/>
</dbReference>
<dbReference type="InterPro" id="IPR003953">
    <property type="entry name" value="FAD-dep_OxRdtase_2_FAD-bd"/>
</dbReference>
<dbReference type="PANTHER" id="PTHR43400">
    <property type="entry name" value="FUMARATE REDUCTASE"/>
    <property type="match status" value="1"/>
</dbReference>
<evidence type="ECO:0000259" key="5">
    <source>
        <dbReference type="Pfam" id="PF00890"/>
    </source>
</evidence>
<dbReference type="Gene3D" id="3.50.50.60">
    <property type="entry name" value="FAD/NAD(P)-binding domain"/>
    <property type="match status" value="1"/>
</dbReference>
<evidence type="ECO:0000313" key="7">
    <source>
        <dbReference type="Proteomes" id="UP000575068"/>
    </source>
</evidence>
<comment type="cofactor">
    <cofactor evidence="1">
        <name>FAD</name>
        <dbReference type="ChEBI" id="CHEBI:57692"/>
    </cofactor>
</comment>
<keyword evidence="4 6" id="KW-0560">Oxidoreductase</keyword>
<sequence length="473" mass="49685">MSVDYDVVVVGGGGAGLSAAFHAAKNGASVIIVEAGDALGGATALSSGVVYAAGTSVQKAAGINDSAEDMYQYLMTLNQWSIKPALAKRLCEAGPWLIDWLIELGNEIPPELLVRSGVDERPRGHQAVGSGLGIVQSLSNAIGALGVEVALGSRVSDLLLEDGRVVGIRSGEVELRAGAVIVTTGGFANNPAMVQRLWPTAAAHGSRLTSIYAAAPYNLGDGVLLAEKVGGNITGIDNGLLVPTPNFLPDLTAFLPEWAMVVNRDGKRFISEDASYAVSGYLLNEQPEMRCFAIFDEPALLEACADENVVRRYVNDPGSDSWRTNVIRQQIAKGRVKTADTIADLAKRADIEPASLELTVERYNQYMDDGEDLDFFKKAAKFYPIRTAPFYAVEIRASQIVSGHSGLEIDSDGHVLNRKGAVIAGLYAAGEVLGCTLGRRYIGGGIGVANALTFGRLAGLTAAKECGAGTSVG</sequence>
<keyword evidence="2" id="KW-0285">Flavoprotein</keyword>
<feature type="domain" description="FAD-dependent oxidoreductase 2 FAD-binding" evidence="5">
    <location>
        <begin position="6"/>
        <end position="448"/>
    </location>
</feature>
<dbReference type="AlphaFoldDB" id="A0A840HNW5"/>
<dbReference type="PANTHER" id="PTHR43400:SF10">
    <property type="entry name" value="3-OXOSTEROID 1-DEHYDROGENASE"/>
    <property type="match status" value="1"/>
</dbReference>
<name>A0A840HNW5_9SPHN</name>
<dbReference type="Pfam" id="PF00890">
    <property type="entry name" value="FAD_binding_2"/>
    <property type="match status" value="1"/>
</dbReference>
<organism evidence="6 7">
    <name type="scientific">Rhizorhapis suberifaciens</name>
    <name type="common">corky root of lettuce</name>
    <dbReference type="NCBI Taxonomy" id="13656"/>
    <lineage>
        <taxon>Bacteria</taxon>
        <taxon>Pseudomonadati</taxon>
        <taxon>Pseudomonadota</taxon>
        <taxon>Alphaproteobacteria</taxon>
        <taxon>Sphingomonadales</taxon>
        <taxon>Sphingomonadaceae</taxon>
        <taxon>Rhizorhapis</taxon>
    </lineage>
</organism>
<evidence type="ECO:0000313" key="6">
    <source>
        <dbReference type="EMBL" id="MBB4639722.1"/>
    </source>
</evidence>
<evidence type="ECO:0000256" key="1">
    <source>
        <dbReference type="ARBA" id="ARBA00001974"/>
    </source>
</evidence>
<protein>
    <submittedName>
        <fullName evidence="6">Fumarate reductase flavoprotein subunit</fullName>
        <ecNumber evidence="6">1.3.5.4</ecNumber>
    </submittedName>
</protein>
<dbReference type="PRINTS" id="PR00368">
    <property type="entry name" value="FADPNR"/>
</dbReference>
<dbReference type="InterPro" id="IPR036188">
    <property type="entry name" value="FAD/NAD-bd_sf"/>
</dbReference>
<keyword evidence="7" id="KW-1185">Reference proteome</keyword>
<dbReference type="EC" id="1.3.5.4" evidence="6"/>
<accession>A0A840HNW5</accession>
<proteinExistence type="predicted"/>